<evidence type="ECO:0000256" key="3">
    <source>
        <dbReference type="ARBA" id="ARBA00023125"/>
    </source>
</evidence>
<comment type="caution">
    <text evidence="6">The sequence shown here is derived from an EMBL/GenBank/DDBJ whole genome shotgun (WGS) entry which is preliminary data.</text>
</comment>
<evidence type="ECO:0000313" key="6">
    <source>
        <dbReference type="EMBL" id="TGA98994.1"/>
    </source>
</evidence>
<name>A0A4Z0GQZ4_9BACL</name>
<dbReference type="PANTHER" id="PTHR30346:SF0">
    <property type="entry name" value="HCA OPERON TRANSCRIPTIONAL ACTIVATOR HCAR"/>
    <property type="match status" value="1"/>
</dbReference>
<dbReference type="PANTHER" id="PTHR30346">
    <property type="entry name" value="TRANSCRIPTIONAL DUAL REGULATOR HCAR-RELATED"/>
    <property type="match status" value="1"/>
</dbReference>
<dbReference type="GO" id="GO:0003677">
    <property type="term" value="F:DNA binding"/>
    <property type="evidence" value="ECO:0007669"/>
    <property type="project" value="UniProtKB-KW"/>
</dbReference>
<sequence>MSDHFLRLSDDSDVECRFESYLVGLPIHHNLVSKTRIFVSDLGNEPFVAPLREVGSFYYDSMVKVCMDAGFSPKNIQTAKDMQTVLALVSSGLGIALINESAKYIRNDIVYKPLFGTLQQAYQMSFAWKKGNNSPIVNNFLKVVKQLDPTLN</sequence>
<proteinExistence type="inferred from homology"/>
<dbReference type="Proteomes" id="UP000298347">
    <property type="component" value="Unassembled WGS sequence"/>
</dbReference>
<evidence type="ECO:0000256" key="4">
    <source>
        <dbReference type="ARBA" id="ARBA00023163"/>
    </source>
</evidence>
<keyword evidence="2" id="KW-0805">Transcription regulation</keyword>
<keyword evidence="7" id="KW-1185">Reference proteome</keyword>
<dbReference type="EMBL" id="SRJD01000005">
    <property type="protein sequence ID" value="TGA98994.1"/>
    <property type="molecule type" value="Genomic_DNA"/>
</dbReference>
<feature type="domain" description="LysR substrate-binding" evidence="5">
    <location>
        <begin position="21"/>
        <end position="146"/>
    </location>
</feature>
<dbReference type="OrthoDB" id="108771at2"/>
<dbReference type="Pfam" id="PF03466">
    <property type="entry name" value="LysR_substrate"/>
    <property type="match status" value="1"/>
</dbReference>
<dbReference type="Gene3D" id="3.40.190.10">
    <property type="entry name" value="Periplasmic binding protein-like II"/>
    <property type="match status" value="2"/>
</dbReference>
<evidence type="ECO:0000256" key="2">
    <source>
        <dbReference type="ARBA" id="ARBA00023015"/>
    </source>
</evidence>
<evidence type="ECO:0000313" key="7">
    <source>
        <dbReference type="Proteomes" id="UP000298347"/>
    </source>
</evidence>
<dbReference type="InterPro" id="IPR005119">
    <property type="entry name" value="LysR_subst-bd"/>
</dbReference>
<protein>
    <recommendedName>
        <fullName evidence="5">LysR substrate-binding domain-containing protein</fullName>
    </recommendedName>
</protein>
<dbReference type="GO" id="GO:0003700">
    <property type="term" value="F:DNA-binding transcription factor activity"/>
    <property type="evidence" value="ECO:0007669"/>
    <property type="project" value="TreeGrafter"/>
</dbReference>
<keyword evidence="3" id="KW-0238">DNA-binding</keyword>
<dbReference type="AlphaFoldDB" id="A0A4Z0GQZ4"/>
<accession>A0A4Z0GQZ4</accession>
<evidence type="ECO:0000256" key="1">
    <source>
        <dbReference type="ARBA" id="ARBA00009437"/>
    </source>
</evidence>
<gene>
    <name evidence="6" type="ORF">E4665_06650</name>
</gene>
<reference evidence="6 7" key="1">
    <citation type="journal article" date="2015" name="Int. J. Syst. Evol. Microbiol.">
        <title>Sporolactobacillus shoreae sp. nov. and Sporolactobacillus spathodeae sp. nov., two spore-forming lactic acid bacteria isolated from tree barks in Thailand.</title>
        <authorList>
            <person name="Thamacharoensuk T."/>
            <person name="Kitahara M."/>
            <person name="Ohkuma M."/>
            <person name="Thongchul N."/>
            <person name="Tanasupawat S."/>
        </authorList>
    </citation>
    <scope>NUCLEOTIDE SEQUENCE [LARGE SCALE GENOMIC DNA]</scope>
    <source>
        <strain evidence="6 7">BK92</strain>
    </source>
</reference>
<organism evidence="6 7">
    <name type="scientific">Sporolactobacillus shoreae</name>
    <dbReference type="NCBI Taxonomy" id="1465501"/>
    <lineage>
        <taxon>Bacteria</taxon>
        <taxon>Bacillati</taxon>
        <taxon>Bacillota</taxon>
        <taxon>Bacilli</taxon>
        <taxon>Bacillales</taxon>
        <taxon>Sporolactobacillaceae</taxon>
        <taxon>Sporolactobacillus</taxon>
    </lineage>
</organism>
<dbReference type="SUPFAM" id="SSF53850">
    <property type="entry name" value="Periplasmic binding protein-like II"/>
    <property type="match status" value="1"/>
</dbReference>
<evidence type="ECO:0000259" key="5">
    <source>
        <dbReference type="Pfam" id="PF03466"/>
    </source>
</evidence>
<comment type="similarity">
    <text evidence="1">Belongs to the LysR transcriptional regulatory family.</text>
</comment>
<dbReference type="CDD" id="cd08414">
    <property type="entry name" value="PBP2_LTTR_aromatics_like"/>
    <property type="match status" value="1"/>
</dbReference>
<dbReference type="GO" id="GO:0032993">
    <property type="term" value="C:protein-DNA complex"/>
    <property type="evidence" value="ECO:0007669"/>
    <property type="project" value="TreeGrafter"/>
</dbReference>
<keyword evidence="4" id="KW-0804">Transcription</keyword>